<dbReference type="AlphaFoldDB" id="A0A7S2PX32"/>
<reference evidence="2" key="1">
    <citation type="submission" date="2021-01" db="EMBL/GenBank/DDBJ databases">
        <authorList>
            <person name="Corre E."/>
            <person name="Pelletier E."/>
            <person name="Niang G."/>
            <person name="Scheremetjew M."/>
            <person name="Finn R."/>
            <person name="Kale V."/>
            <person name="Holt S."/>
            <person name="Cochrane G."/>
            <person name="Meng A."/>
            <person name="Brown T."/>
            <person name="Cohen L."/>
        </authorList>
    </citation>
    <scope>NUCLEOTIDE SEQUENCE</scope>
    <source>
        <strain evidence="2">RCC3387</strain>
    </source>
</reference>
<feature type="transmembrane region" description="Helical" evidence="1">
    <location>
        <begin position="215"/>
        <end position="232"/>
    </location>
</feature>
<evidence type="ECO:0000256" key="1">
    <source>
        <dbReference type="SAM" id="Phobius"/>
    </source>
</evidence>
<keyword evidence="1" id="KW-1133">Transmembrane helix</keyword>
<organism evidence="2">
    <name type="scientific">Zooxanthella nutricula</name>
    <dbReference type="NCBI Taxonomy" id="1333877"/>
    <lineage>
        <taxon>Eukaryota</taxon>
        <taxon>Sar</taxon>
        <taxon>Alveolata</taxon>
        <taxon>Dinophyceae</taxon>
        <taxon>Peridiniales</taxon>
        <taxon>Peridiniales incertae sedis</taxon>
        <taxon>Zooxanthella</taxon>
    </lineage>
</organism>
<keyword evidence="1" id="KW-0472">Membrane</keyword>
<name>A0A7S2PX32_9DINO</name>
<keyword evidence="1" id="KW-0812">Transmembrane</keyword>
<accession>A0A7S2PX32</accession>
<dbReference type="EMBL" id="HBGW01071457">
    <property type="protein sequence ID" value="CAD9621621.1"/>
    <property type="molecule type" value="Transcribed_RNA"/>
</dbReference>
<proteinExistence type="predicted"/>
<protein>
    <recommendedName>
        <fullName evidence="3">Antibiotic biosynthesis monooxygenase</fullName>
    </recommendedName>
</protein>
<evidence type="ECO:0000313" key="2">
    <source>
        <dbReference type="EMBL" id="CAD9621621.1"/>
    </source>
</evidence>
<evidence type="ECO:0008006" key="3">
    <source>
        <dbReference type="Google" id="ProtNLM"/>
    </source>
</evidence>
<sequence length="237" mass="25664">MLVIPKVVPPGYEAAEAVWQQEGQGLLEDLIGPGRSAWMHLPAAVAAPGSLPTDGGQEARSKEVTVIVFRARRDLELWRKSNARAEWLQRAPNIRLDVRAVDLPTDYLVSWMVEDAPRRGDRSAARPTGPPPAWVVVMNILLPLYPTTLVTSMLLMPALSAALPCFAALPPPLRVLSAQCLVVPTMVLIGVPSARRLLTAAGLFSDNRLLRARGAAIWLAALLCVVTAAIQLPRALR</sequence>
<feature type="transmembrane region" description="Helical" evidence="1">
    <location>
        <begin position="175"/>
        <end position="194"/>
    </location>
</feature>
<gene>
    <name evidence="2" type="ORF">BRAN1462_LOCUS45581</name>
</gene>